<comment type="caution">
    <text evidence="3">The sequence shown here is derived from an EMBL/GenBank/DDBJ whole genome shotgun (WGS) entry which is preliminary data.</text>
</comment>
<evidence type="ECO:0000259" key="2">
    <source>
        <dbReference type="Pfam" id="PF03478"/>
    </source>
</evidence>
<proteinExistence type="predicted"/>
<feature type="region of interest" description="Disordered" evidence="1">
    <location>
        <begin position="321"/>
        <end position="350"/>
    </location>
</feature>
<protein>
    <recommendedName>
        <fullName evidence="2">KIB1-4 beta-propeller domain-containing protein</fullName>
    </recommendedName>
</protein>
<accession>A0ABD1I009</accession>
<dbReference type="InterPro" id="IPR005174">
    <property type="entry name" value="KIB1-4_b-propeller"/>
</dbReference>
<feature type="domain" description="KIB1-4 beta-propeller" evidence="2">
    <location>
        <begin position="355"/>
        <end position="431"/>
    </location>
</feature>
<gene>
    <name evidence="3" type="ORF">AAHA92_04417</name>
</gene>
<dbReference type="PANTHER" id="PTHR44259">
    <property type="entry name" value="OS07G0183000 PROTEIN-RELATED"/>
    <property type="match status" value="1"/>
</dbReference>
<feature type="compositionally biased region" description="Acidic residues" evidence="1">
    <location>
        <begin position="329"/>
        <end position="350"/>
    </location>
</feature>
<evidence type="ECO:0000313" key="3">
    <source>
        <dbReference type="EMBL" id="KAL1561752.1"/>
    </source>
</evidence>
<reference evidence="3 4" key="1">
    <citation type="submission" date="2024-06" db="EMBL/GenBank/DDBJ databases">
        <title>A chromosome level genome sequence of Diviner's sage (Salvia divinorum).</title>
        <authorList>
            <person name="Ford S.A."/>
            <person name="Ro D.-K."/>
            <person name="Ness R.W."/>
            <person name="Phillips M.A."/>
        </authorList>
    </citation>
    <scope>NUCLEOTIDE SEQUENCE [LARGE SCALE GENOMIC DNA]</scope>
    <source>
        <strain evidence="3">SAF-2024a</strain>
        <tissue evidence="3">Leaf</tissue>
    </source>
</reference>
<evidence type="ECO:0000313" key="4">
    <source>
        <dbReference type="Proteomes" id="UP001567538"/>
    </source>
</evidence>
<dbReference type="AlphaFoldDB" id="A0ABD1I009"/>
<name>A0ABD1I009_SALDI</name>
<dbReference type="InterPro" id="IPR050942">
    <property type="entry name" value="F-box_BR-signaling"/>
</dbReference>
<organism evidence="3 4">
    <name type="scientific">Salvia divinorum</name>
    <name type="common">Maria pastora</name>
    <name type="synonym">Diviner's sage</name>
    <dbReference type="NCBI Taxonomy" id="28513"/>
    <lineage>
        <taxon>Eukaryota</taxon>
        <taxon>Viridiplantae</taxon>
        <taxon>Streptophyta</taxon>
        <taxon>Embryophyta</taxon>
        <taxon>Tracheophyta</taxon>
        <taxon>Spermatophyta</taxon>
        <taxon>Magnoliopsida</taxon>
        <taxon>eudicotyledons</taxon>
        <taxon>Gunneridae</taxon>
        <taxon>Pentapetalae</taxon>
        <taxon>asterids</taxon>
        <taxon>lamiids</taxon>
        <taxon>Lamiales</taxon>
        <taxon>Lamiaceae</taxon>
        <taxon>Nepetoideae</taxon>
        <taxon>Mentheae</taxon>
        <taxon>Salviinae</taxon>
        <taxon>Salvia</taxon>
        <taxon>Salvia subgen. Calosphace</taxon>
    </lineage>
</organism>
<dbReference type="EMBL" id="JBEAFC010000003">
    <property type="protein sequence ID" value="KAL1561752.1"/>
    <property type="molecule type" value="Genomic_DNA"/>
</dbReference>
<feature type="domain" description="KIB1-4 beta-propeller" evidence="2">
    <location>
        <begin position="44"/>
        <end position="247"/>
    </location>
</feature>
<dbReference type="Proteomes" id="UP001567538">
    <property type="component" value="Unassembled WGS sequence"/>
</dbReference>
<dbReference type="PANTHER" id="PTHR44259:SF37">
    <property type="entry name" value="DUF1618 DOMAIN-CONTAINING PROTEIN"/>
    <property type="match status" value="1"/>
</dbReference>
<sequence>MASSILQSIFCRMKMSNTEPPPRKLSPPCLILPSSYEVGYKKLYSLAEKKAVSIEEAPPPPAWAQGGRVKHVGCSHGWVASFNEDNRQTFLFDPITGCHVRLPDIDHTLPAHPPPFGARPINIILSSSPDARDCRAIMRYAPPSRIAVCSPAHSGASWLPVCGQGPGHALGYSTRQNRLFSLTNKPDSDLELECWDLEHPSSFVWKAQIHTTHGYEDEHYFCPRYLVIDEHSDRLFLVIRVISEEGGEDEDKVEDPLLFCKLCGNYKGHYCRCGNYKGDEVRCKFLDSYCTCPRLQNWSEYMVNQALLEIYITEKRIAKEEKKKKKEDEDGDILEEEDEEEEEEEEEDGDIFSDYSHKTLGFHVYEIDRKKGEMRYMEASLDGLAMFVGSNYSFAMPAADLNLNPDSIYFTDDGVNYISEHGRNDDVGIFNYVDSKITTIDYDLSQTSTTSSRIAPAMWFTPIPQ</sequence>
<keyword evidence="4" id="KW-1185">Reference proteome</keyword>
<evidence type="ECO:0000256" key="1">
    <source>
        <dbReference type="SAM" id="MobiDB-lite"/>
    </source>
</evidence>
<dbReference type="Pfam" id="PF03478">
    <property type="entry name" value="Beta-prop_KIB1-4"/>
    <property type="match status" value="2"/>
</dbReference>